<name>A0ABP0CXP7_9PEZI</name>
<sequence>MEIRDSNMTAAMEEDSDWEYEYSNETETHLITLDLSLPEFVRRRDDLVVHNTRGGFRSWANPLNLGSSNNKLPKGLKGLGDDDGDGDNDGDLAEDSDDEHNNAQTGTNTNGNANGQSEEPDPTEIQILELHAAEPIIAYRGMLFKGAWHETIGTEMLFADKSEDSEGIPVSPEIDLVGAASARISCTHAEVRPRGDAAQKAKANRAAVDGRSGGLGFIIPVGNAASRPRQQQASFLEQLMVLKHQHGEPDVVTVQALETRQNAVRGDAEEAKRRARRETLLQVHQERRAKRLRDAEAAAGGEGSPTTTPRRARRSRLRKELSPLATVAGDDELMGAVTGKENDENNNGDDNEGAQEDAESISEGGNDSGG</sequence>
<accession>A0ABP0CXP7</accession>
<protein>
    <recommendedName>
        <fullName evidence="2">Transcription factor TFIIIC triple barrel domain-containing protein</fullName>
    </recommendedName>
</protein>
<dbReference type="Proteomes" id="UP001642482">
    <property type="component" value="Unassembled WGS sequence"/>
</dbReference>
<dbReference type="Pfam" id="PF10419">
    <property type="entry name" value="TFIIIC_sub6"/>
    <property type="match status" value="1"/>
</dbReference>
<evidence type="ECO:0000313" key="4">
    <source>
        <dbReference type="Proteomes" id="UP001642482"/>
    </source>
</evidence>
<feature type="region of interest" description="Disordered" evidence="1">
    <location>
        <begin position="70"/>
        <end position="121"/>
    </location>
</feature>
<organism evidence="3 4">
    <name type="scientific">Sporothrix eucalyptigena</name>
    <dbReference type="NCBI Taxonomy" id="1812306"/>
    <lineage>
        <taxon>Eukaryota</taxon>
        <taxon>Fungi</taxon>
        <taxon>Dikarya</taxon>
        <taxon>Ascomycota</taxon>
        <taxon>Pezizomycotina</taxon>
        <taxon>Sordariomycetes</taxon>
        <taxon>Sordariomycetidae</taxon>
        <taxon>Ophiostomatales</taxon>
        <taxon>Ophiostomataceae</taxon>
        <taxon>Sporothrix</taxon>
    </lineage>
</organism>
<dbReference type="InterPro" id="IPR019481">
    <property type="entry name" value="TFIIIC_triple_barrel"/>
</dbReference>
<feature type="compositionally biased region" description="Acidic residues" evidence="1">
    <location>
        <begin position="81"/>
        <end position="98"/>
    </location>
</feature>
<gene>
    <name evidence="3" type="ORF">SEUCBS140593_009782</name>
</gene>
<dbReference type="Gene3D" id="2.60.40.4370">
    <property type="match status" value="1"/>
</dbReference>
<feature type="compositionally biased region" description="Acidic residues" evidence="1">
    <location>
        <begin position="344"/>
        <end position="360"/>
    </location>
</feature>
<dbReference type="EMBL" id="CAWUHD010000171">
    <property type="protein sequence ID" value="CAK7236919.1"/>
    <property type="molecule type" value="Genomic_DNA"/>
</dbReference>
<feature type="domain" description="Transcription factor TFIIIC triple barrel" evidence="2">
    <location>
        <begin position="24"/>
        <end position="191"/>
    </location>
</feature>
<evidence type="ECO:0000313" key="3">
    <source>
        <dbReference type="EMBL" id="CAK7236919.1"/>
    </source>
</evidence>
<comment type="caution">
    <text evidence="3">The sequence shown here is derived from an EMBL/GenBank/DDBJ whole genome shotgun (WGS) entry which is preliminary data.</text>
</comment>
<reference evidence="3 4" key="1">
    <citation type="submission" date="2024-01" db="EMBL/GenBank/DDBJ databases">
        <authorList>
            <person name="Allen C."/>
            <person name="Tagirdzhanova G."/>
        </authorList>
    </citation>
    <scope>NUCLEOTIDE SEQUENCE [LARGE SCALE GENOMIC DNA]</scope>
</reference>
<feature type="region of interest" description="Disordered" evidence="1">
    <location>
        <begin position="263"/>
        <end position="370"/>
    </location>
</feature>
<feature type="compositionally biased region" description="Low complexity" evidence="1">
    <location>
        <begin position="102"/>
        <end position="116"/>
    </location>
</feature>
<evidence type="ECO:0000256" key="1">
    <source>
        <dbReference type="SAM" id="MobiDB-lite"/>
    </source>
</evidence>
<proteinExistence type="predicted"/>
<evidence type="ECO:0000259" key="2">
    <source>
        <dbReference type="Pfam" id="PF10419"/>
    </source>
</evidence>
<keyword evidence="4" id="KW-1185">Reference proteome</keyword>